<gene>
    <name evidence="2" type="ORF">A2Z00_01660</name>
</gene>
<reference evidence="2 3" key="1">
    <citation type="journal article" date="2016" name="Nat. Commun.">
        <title>Thousands of microbial genomes shed light on interconnected biogeochemical processes in an aquifer system.</title>
        <authorList>
            <person name="Anantharaman K."/>
            <person name="Brown C.T."/>
            <person name="Hug L.A."/>
            <person name="Sharon I."/>
            <person name="Castelle C.J."/>
            <person name="Probst A.J."/>
            <person name="Thomas B.C."/>
            <person name="Singh A."/>
            <person name="Wilkins M.J."/>
            <person name="Karaoz U."/>
            <person name="Brodie E.L."/>
            <person name="Williams K.H."/>
            <person name="Hubbard S.S."/>
            <person name="Banfield J.F."/>
        </authorList>
    </citation>
    <scope>NUCLEOTIDE SEQUENCE [LARGE SCALE GENOMIC DNA]</scope>
</reference>
<evidence type="ECO:0000313" key="3">
    <source>
        <dbReference type="Proteomes" id="UP000177268"/>
    </source>
</evidence>
<evidence type="ECO:0000256" key="1">
    <source>
        <dbReference type="SAM" id="Phobius"/>
    </source>
</evidence>
<feature type="transmembrane region" description="Helical" evidence="1">
    <location>
        <begin position="356"/>
        <end position="376"/>
    </location>
</feature>
<keyword evidence="1" id="KW-0812">Transmembrane</keyword>
<proteinExistence type="predicted"/>
<feature type="transmembrane region" description="Helical" evidence="1">
    <location>
        <begin position="99"/>
        <end position="116"/>
    </location>
</feature>
<organism evidence="2 3">
    <name type="scientific">Candidatus Gottesmanbacteria bacterium RBG_13_45_10</name>
    <dbReference type="NCBI Taxonomy" id="1798370"/>
    <lineage>
        <taxon>Bacteria</taxon>
        <taxon>Candidatus Gottesmaniibacteriota</taxon>
    </lineage>
</organism>
<name>A0A1F5ZF62_9BACT</name>
<dbReference type="EMBL" id="MFIZ01000037">
    <property type="protein sequence ID" value="OGG11070.1"/>
    <property type="molecule type" value="Genomic_DNA"/>
</dbReference>
<accession>A0A1F5ZF62</accession>
<feature type="transmembrane region" description="Helical" evidence="1">
    <location>
        <begin position="302"/>
        <end position="320"/>
    </location>
</feature>
<feature type="transmembrane region" description="Helical" evidence="1">
    <location>
        <begin position="236"/>
        <end position="262"/>
    </location>
</feature>
<feature type="transmembrane region" description="Helical" evidence="1">
    <location>
        <begin position="152"/>
        <end position="176"/>
    </location>
</feature>
<comment type="caution">
    <text evidence="2">The sequence shown here is derived from an EMBL/GenBank/DDBJ whole genome shotgun (WGS) entry which is preliminary data.</text>
</comment>
<keyword evidence="1" id="KW-1133">Transmembrane helix</keyword>
<dbReference type="Proteomes" id="UP000177268">
    <property type="component" value="Unassembled WGS sequence"/>
</dbReference>
<feature type="transmembrane region" description="Helical" evidence="1">
    <location>
        <begin position="122"/>
        <end position="140"/>
    </location>
</feature>
<feature type="transmembrane region" description="Helical" evidence="1">
    <location>
        <begin position="332"/>
        <end position="349"/>
    </location>
</feature>
<dbReference type="AlphaFoldDB" id="A0A1F5ZF62"/>
<keyword evidence="1" id="KW-0472">Membrane</keyword>
<feature type="transmembrane region" description="Helical" evidence="1">
    <location>
        <begin position="196"/>
        <end position="215"/>
    </location>
</feature>
<sequence>MTWARYVLLLTVLVLITLHTSLQFGFWKDDWMSVWYGIYQPASLLNGWMHPAANFEYFFLGRLLNDNVFLWQRMGLVLRFFAALSVARFGATLFRSRKAGVVAGILFATTVIGMDAATWTSAYVSLVVVIFLSLGFHYWISYLRNTSIPLCITAITLLLIACISDVWRVLWFIPLLQYTVWMESKSALRKRLMKKFYWIYGISLLVLPICIKISWPIISDMQIVHFVSQHWFKPTVLVSGLMYAGNFFNSLFYMIVGWIIHLPEEGTVGVHSRWQAYMGLGLVIFSVVYIVYARLTRRTRQLLGLLLIWILGFYVSNWLFQPRLVFGVSHRFQAISGVGFVLFLTWIIVKIRNSFIAVTLTILIVLLNICASWRILTEQLTYRSDTVIRKSWDVVDKEVSRTSGPAALYFVGDGSVYYNVFALSGSAPLALYRGYAHMSQFPVVAYDMKNLAYFVCNDHAGYHRIPVDRIYAWHVKENVLIPIHEEVRSRVIADWCMVE</sequence>
<evidence type="ECO:0008006" key="4">
    <source>
        <dbReference type="Google" id="ProtNLM"/>
    </source>
</evidence>
<evidence type="ECO:0000313" key="2">
    <source>
        <dbReference type="EMBL" id="OGG11070.1"/>
    </source>
</evidence>
<feature type="transmembrane region" description="Helical" evidence="1">
    <location>
        <begin position="274"/>
        <end position="295"/>
    </location>
</feature>
<feature type="transmembrane region" description="Helical" evidence="1">
    <location>
        <begin position="68"/>
        <end position="87"/>
    </location>
</feature>
<protein>
    <recommendedName>
        <fullName evidence="4">Glycosyltransferase RgtA/B/C/D-like domain-containing protein</fullName>
    </recommendedName>
</protein>